<evidence type="ECO:0000313" key="1">
    <source>
        <dbReference type="EMBL" id="TCO24404.1"/>
    </source>
</evidence>
<organism evidence="1 2">
    <name type="scientific">Kribbella orskensis</name>
    <dbReference type="NCBI Taxonomy" id="2512216"/>
    <lineage>
        <taxon>Bacteria</taxon>
        <taxon>Bacillati</taxon>
        <taxon>Actinomycetota</taxon>
        <taxon>Actinomycetes</taxon>
        <taxon>Propionibacteriales</taxon>
        <taxon>Kribbellaceae</taxon>
        <taxon>Kribbella</taxon>
    </lineage>
</organism>
<keyword evidence="2" id="KW-1185">Reference proteome</keyword>
<name>A0ABY2BNW9_9ACTN</name>
<sequence>MSSTGLAQAISRLRSSSRVAYLAADLDRLYARYHHPDHGRLLANLVRWAARGTIPLSVEGAGVLDCHLYRQGQTIVLHLVNLDQGGAWQGRLQELTPAGPFTIRLPFERERAELLVAGGRPT</sequence>
<protein>
    <submittedName>
        <fullName evidence="1">Uncharacterized protein</fullName>
    </submittedName>
</protein>
<reference evidence="1 2" key="1">
    <citation type="journal article" date="2015" name="Stand. Genomic Sci.">
        <title>Genomic Encyclopedia of Bacterial and Archaeal Type Strains, Phase III: the genomes of soil and plant-associated and newly described type strains.</title>
        <authorList>
            <person name="Whitman W.B."/>
            <person name="Woyke T."/>
            <person name="Klenk H.P."/>
            <person name="Zhou Y."/>
            <person name="Lilburn T.G."/>
            <person name="Beck B.J."/>
            <person name="De Vos P."/>
            <person name="Vandamme P."/>
            <person name="Eisen J.A."/>
            <person name="Garrity G."/>
            <person name="Hugenholtz P."/>
            <person name="Kyrpides N.C."/>
        </authorList>
    </citation>
    <scope>NUCLEOTIDE SEQUENCE [LARGE SCALE GENOMIC DNA]</scope>
    <source>
        <strain evidence="1 2">VKM Ac-2538</strain>
    </source>
</reference>
<accession>A0ABY2BNW9</accession>
<evidence type="ECO:0000313" key="2">
    <source>
        <dbReference type="Proteomes" id="UP000295818"/>
    </source>
</evidence>
<dbReference type="Proteomes" id="UP000295818">
    <property type="component" value="Unassembled WGS sequence"/>
</dbReference>
<gene>
    <name evidence="1" type="ORF">EV644_105438</name>
</gene>
<dbReference type="EMBL" id="SLWM01000005">
    <property type="protein sequence ID" value="TCO24404.1"/>
    <property type="molecule type" value="Genomic_DNA"/>
</dbReference>
<comment type="caution">
    <text evidence="1">The sequence shown here is derived from an EMBL/GenBank/DDBJ whole genome shotgun (WGS) entry which is preliminary data.</text>
</comment>
<dbReference type="RefSeq" id="WP_132189315.1">
    <property type="nucleotide sequence ID" value="NZ_SLWM01000005.1"/>
</dbReference>
<proteinExistence type="predicted"/>